<proteinExistence type="predicted"/>
<evidence type="ECO:0000313" key="2">
    <source>
        <dbReference type="Proteomes" id="UP000016491"/>
    </source>
</evidence>
<dbReference type="InterPro" id="IPR024541">
    <property type="entry name" value="DUF3881"/>
</dbReference>
<dbReference type="Proteomes" id="UP000016491">
    <property type="component" value="Unassembled WGS sequence"/>
</dbReference>
<reference evidence="1 2" key="1">
    <citation type="submission" date="2013-07" db="EMBL/GenBank/DDBJ databases">
        <authorList>
            <person name="Weinstock G."/>
            <person name="Sodergren E."/>
            <person name="Wylie T."/>
            <person name="Fulton L."/>
            <person name="Fulton R."/>
            <person name="Fronick C."/>
            <person name="O'Laughlin M."/>
            <person name="Godfrey J."/>
            <person name="Miner T."/>
            <person name="Herter B."/>
            <person name="Appelbaum E."/>
            <person name="Cordes M."/>
            <person name="Lek S."/>
            <person name="Wollam A."/>
            <person name="Pepin K.H."/>
            <person name="Palsikar V.B."/>
            <person name="Mitreva M."/>
            <person name="Wilson R.K."/>
        </authorList>
    </citation>
    <scope>NUCLEOTIDE SEQUENCE [LARGE SCALE GENOMIC DNA]</scope>
    <source>
        <strain evidence="1 2">ATCC 14940</strain>
    </source>
</reference>
<name>A0ABC9U305_CLOSY</name>
<organism evidence="1 2">
    <name type="scientific">[Clostridium] symbiosum ATCC 14940</name>
    <dbReference type="NCBI Taxonomy" id="411472"/>
    <lineage>
        <taxon>Bacteria</taxon>
        <taxon>Bacillati</taxon>
        <taxon>Bacillota</taxon>
        <taxon>Clostridia</taxon>
        <taxon>Lachnospirales</taxon>
        <taxon>Lachnospiraceae</taxon>
        <taxon>Otoolea</taxon>
    </lineage>
</organism>
<gene>
    <name evidence="1" type="ORF">CLOSYM_00603</name>
</gene>
<dbReference type="AlphaFoldDB" id="A0ABC9U305"/>
<evidence type="ECO:0000313" key="1">
    <source>
        <dbReference type="EMBL" id="ERI79966.1"/>
    </source>
</evidence>
<protein>
    <submittedName>
        <fullName evidence="1">Uncharacterized protein</fullName>
    </submittedName>
</protein>
<dbReference type="Pfam" id="PF12997">
    <property type="entry name" value="DUF3881"/>
    <property type="match status" value="1"/>
</dbReference>
<dbReference type="EMBL" id="AWSU01000045">
    <property type="protein sequence ID" value="ERI79966.1"/>
    <property type="molecule type" value="Genomic_DNA"/>
</dbReference>
<sequence>MLRRIGQKYCKLPCFVVKVIDTKKSNNKFKRIEGERMHKFLRAAGFSMYQKKNDIRALLRCLSKEAVSSKCIQIDRDTNLCEMKTEIAPGLGIAMYGELNEKDELDVEYYFPYISNDTVTSKAECSIQRHAEKETYAGLLDEYKVGISLIFYLLNPMEYRERTQKTNSPVKVESASLSALSVHGKILLPIKKTAMQIEKAKVASRNRDSLLEAAKNGDEDAMESLTIEDIDLYSQASRRVEKEDIYSIVDTCFMPSGIECDQYSVVGEIRDIDLKKNRITGEEIYDMNLECNDLFFRVAINKMDLLGEPSPGRRFKGRIWMQGTANFKNNGIL</sequence>
<comment type="caution">
    <text evidence="1">The sequence shown here is derived from an EMBL/GenBank/DDBJ whole genome shotgun (WGS) entry which is preliminary data.</text>
</comment>
<accession>A0ABC9U305</accession>